<evidence type="ECO:0000256" key="5">
    <source>
        <dbReference type="ARBA" id="ARBA00022741"/>
    </source>
</evidence>
<comment type="subcellular location">
    <subcellularLocation>
        <location evidence="1">Membrane</location>
        <topology evidence="1">Multi-pass membrane protein</topology>
    </subcellularLocation>
</comment>
<evidence type="ECO:0000256" key="6">
    <source>
        <dbReference type="ARBA" id="ARBA00022840"/>
    </source>
</evidence>
<comment type="similarity">
    <text evidence="2">Belongs to the ABC transporter superfamily. ABCG family. PDR (TC 3.A.1.205) subfamily.</text>
</comment>
<dbReference type="GO" id="GO:0016020">
    <property type="term" value="C:membrane"/>
    <property type="evidence" value="ECO:0007669"/>
    <property type="project" value="UniProtKB-SubCell"/>
</dbReference>
<name>A0A0D2UGP9_CAPO3</name>
<reference evidence="13" key="1">
    <citation type="submission" date="2011-02" db="EMBL/GenBank/DDBJ databases">
        <title>The Genome Sequence of Capsaspora owczarzaki ATCC 30864.</title>
        <authorList>
            <person name="Russ C."/>
            <person name="Cuomo C."/>
            <person name="Burger G."/>
            <person name="Gray M.W."/>
            <person name="Holland P.W.H."/>
            <person name="King N."/>
            <person name="Lang F.B.F."/>
            <person name="Roger A.J."/>
            <person name="Ruiz-Trillo I."/>
            <person name="Young S.K."/>
            <person name="Zeng Q."/>
            <person name="Gargeya S."/>
            <person name="Alvarado L."/>
            <person name="Berlin A."/>
            <person name="Chapman S.B."/>
            <person name="Chen Z."/>
            <person name="Freedman E."/>
            <person name="Gellesch M."/>
            <person name="Goldberg J."/>
            <person name="Griggs A."/>
            <person name="Gujja S."/>
            <person name="Heilman E."/>
            <person name="Heiman D."/>
            <person name="Howarth C."/>
            <person name="Mehta T."/>
            <person name="Neiman D."/>
            <person name="Pearson M."/>
            <person name="Roberts A."/>
            <person name="Saif S."/>
            <person name="Shea T."/>
            <person name="Shenoy N."/>
            <person name="Sisk P."/>
            <person name="Stolte C."/>
            <person name="Sykes S."/>
            <person name="White J."/>
            <person name="Yandava C."/>
            <person name="Haas B."/>
            <person name="Nusbaum C."/>
            <person name="Birren B."/>
        </authorList>
    </citation>
    <scope>NUCLEOTIDE SEQUENCE</scope>
    <source>
        <strain evidence="13">ATCC 30864</strain>
    </source>
</reference>
<evidence type="ECO:0000256" key="1">
    <source>
        <dbReference type="ARBA" id="ARBA00004141"/>
    </source>
</evidence>
<evidence type="ECO:0000259" key="11">
    <source>
        <dbReference type="PROSITE" id="PS50893"/>
    </source>
</evidence>
<dbReference type="InterPro" id="IPR043926">
    <property type="entry name" value="ABCG_dom"/>
</dbReference>
<evidence type="ECO:0000313" key="13">
    <source>
        <dbReference type="Proteomes" id="UP000008743"/>
    </source>
</evidence>
<evidence type="ECO:0000256" key="10">
    <source>
        <dbReference type="SAM" id="Phobius"/>
    </source>
</evidence>
<dbReference type="CDD" id="cd03232">
    <property type="entry name" value="ABCG_PDR_domain2"/>
    <property type="match status" value="1"/>
</dbReference>
<feature type="transmembrane region" description="Helical" evidence="10">
    <location>
        <begin position="588"/>
        <end position="606"/>
    </location>
</feature>
<dbReference type="GO" id="GO:0005524">
    <property type="term" value="F:ATP binding"/>
    <property type="evidence" value="ECO:0007669"/>
    <property type="project" value="UniProtKB-KW"/>
</dbReference>
<feature type="transmembrane region" description="Helical" evidence="10">
    <location>
        <begin position="1200"/>
        <end position="1228"/>
    </location>
</feature>
<dbReference type="Pfam" id="PF00005">
    <property type="entry name" value="ABC_tran"/>
    <property type="match status" value="2"/>
</dbReference>
<proteinExistence type="inferred from homology"/>
<dbReference type="InterPro" id="IPR027417">
    <property type="entry name" value="P-loop_NTPase"/>
</dbReference>
<keyword evidence="5" id="KW-0547">Nucleotide-binding</keyword>
<gene>
    <name evidence="12" type="ORF">CAOG_004930</name>
</gene>
<evidence type="ECO:0000256" key="4">
    <source>
        <dbReference type="ARBA" id="ARBA00022692"/>
    </source>
</evidence>
<feature type="transmembrane region" description="Helical" evidence="10">
    <location>
        <begin position="1127"/>
        <end position="1148"/>
    </location>
</feature>
<feature type="transmembrane region" description="Helical" evidence="10">
    <location>
        <begin position="1240"/>
        <end position="1261"/>
    </location>
</feature>
<feature type="domain" description="ABC transporter" evidence="11">
    <location>
        <begin position="794"/>
        <end position="1041"/>
    </location>
</feature>
<feature type="transmembrane region" description="Helical" evidence="10">
    <location>
        <begin position="618"/>
        <end position="638"/>
    </location>
</feature>
<dbReference type="GO" id="GO:0140359">
    <property type="term" value="F:ABC-type transporter activity"/>
    <property type="evidence" value="ECO:0007669"/>
    <property type="project" value="InterPro"/>
</dbReference>
<feature type="domain" description="ABC transporter" evidence="11">
    <location>
        <begin position="118"/>
        <end position="382"/>
    </location>
</feature>
<feature type="transmembrane region" description="Helical" evidence="10">
    <location>
        <begin position="723"/>
        <end position="745"/>
    </location>
</feature>
<dbReference type="PANTHER" id="PTHR19241">
    <property type="entry name" value="ATP-BINDING CASSETTE TRANSPORTER"/>
    <property type="match status" value="1"/>
</dbReference>
<accession>A0A0D2UGP9</accession>
<keyword evidence="3" id="KW-0813">Transport</keyword>
<dbReference type="eggNOG" id="KOG0065">
    <property type="taxonomic scope" value="Eukaryota"/>
</dbReference>
<dbReference type="Pfam" id="PF19055">
    <property type="entry name" value="ABC2_membrane_7"/>
    <property type="match status" value="1"/>
</dbReference>
<dbReference type="RefSeq" id="XP_004347681.2">
    <property type="nucleotide sequence ID" value="XM_004347631.2"/>
</dbReference>
<keyword evidence="8 10" id="KW-0472">Membrane</keyword>
<dbReference type="InParanoid" id="A0A0D2UGP9"/>
<dbReference type="Gene3D" id="3.40.50.300">
    <property type="entry name" value="P-loop containing nucleotide triphosphate hydrolases"/>
    <property type="match status" value="2"/>
</dbReference>
<dbReference type="GO" id="GO:0016887">
    <property type="term" value="F:ATP hydrolysis activity"/>
    <property type="evidence" value="ECO:0007669"/>
    <property type="project" value="InterPro"/>
</dbReference>
<evidence type="ECO:0000256" key="2">
    <source>
        <dbReference type="ARBA" id="ARBA00006012"/>
    </source>
</evidence>
<dbReference type="InterPro" id="IPR003439">
    <property type="entry name" value="ABC_transporter-like_ATP-bd"/>
</dbReference>
<dbReference type="InterPro" id="IPR034003">
    <property type="entry name" value="ABCG_PDR_2"/>
</dbReference>
<dbReference type="PROSITE" id="PS00211">
    <property type="entry name" value="ABC_TRANSPORTER_1"/>
    <property type="match status" value="1"/>
</dbReference>
<evidence type="ECO:0000313" key="12">
    <source>
        <dbReference type="EMBL" id="KJE94261.1"/>
    </source>
</evidence>
<dbReference type="FunCoup" id="A0A0D2UGP9">
    <property type="interactions" value="83"/>
</dbReference>
<feature type="transmembrane region" description="Helical" evidence="10">
    <location>
        <begin position="512"/>
        <end position="532"/>
    </location>
</feature>
<keyword evidence="13" id="KW-1185">Reference proteome</keyword>
<sequence length="1396" mass="156611">MSEPQITFELPETHFGARGSADSTDGESREASRLASRAQSSAGLLAVQQERMDPSRTSHTDPQRVLYARDFRRAYYPPASMTSLDVVRDPHHEDFDMRHYYVEFVDKWFPGRPLGGFLEFRDISFRATVNKERHVHNVWSDFKQMVGINPRPETTEYAVLDGVSGYLEPGDMCIVLGGPSSGKTSLLKALSNRLSNAVRGIIQVNGQKVPDNFNRVIGLVPQQDIHIPTLTVKETLRFAAELQLPESMPSEDKNDHVDVVLKLLGLAHAADTMLGNNLIRGVSGGEKKRVTIGVELLKTPNLMLFDEPTTGLDSAAAFNVMNHVRGIADVGFPCMVALLQPSKELYDLFNKVLLISNGQIVYFGPKDDALPYFESIGISCPAGLNPAEFLAQVADHPEKFVAPSVSAELSTEHFHEQFRKSDIYAELGRKLWKGVAPRNAPPPANPNVVPKYSNSVWTQFKLNLDRAIKINLRDPAGLQVRISRSIMTGFIVGTLFVQLGSDQVGARNKLGVIINSVAFFAFGAAAMIPLYLDERSVYNSQRSAKYFQPFSYFAAVNLADIPFTILEVLLFSIILYFTVGLRSGAGYFFYWVFMNLAVALWSNSFCRAMTTIAPSFSIANAVIPAVIAIFLLFNGYLVPYGSFPEGWKWMYWISPLHYSYEGLAINEFEGNPLTCDPDQLVPPPFAPNFTAPFPYGFNGTQTCPFTMGDQYLATYSVQMGNDWIAWDMVIMYVFYLFFLLVTFVLQKYVTFDATHNPHVETTEDRANRRKILAAKMLNNVKKTTVSSETAKAYLEFKNLSYSVEVVDSNKKKVQKQLLKDINGYVKPGTMVALMGPSGAGKTTLLDVLADRKTGGTVTGEILVNGAPRNEFFKRISGYCEQQDIHFARSTVREAIAFSAMCRLPEEMSAEEKWRMVDNVIAELDMEDIAEDMVGTPAEGGLSAEQRKRLTIAVELVTDPPLLFLDEPTSGLDAYGAALVMNKIAEIARSGRSVICTIHQPSAELFLMFDHLLLLRPGGRQVFFGSVGQNLSLLLGYVKEHFGLTFKNDRNPADWMMDTVCTAPDKDGAALWDASAECKQVIDTLAKGVTPPDVKPPHFERARFATSLGTQLREVFPRTFQMFWRNPLLVKVRFMIYLVVGLILGSFLWQQQLDQAGATNRVAIMFFGIVFVAYATHSAIGDIMDMRTVFYREKMAGSYRVTAIAISIVLTEIPYHVIYVTFYVVPMYWISGLNPDAGRFFFFYLVFFTAYLCSLAFAQFIAVVSPNPAVANALAPTLTTFFFIFAGFLIPKESMGWYWRWFYYIDYFSYCISAFTVNEFSGLEFHCDEKSYVNVTSPYDPSQYKLYCPLTKGEDIFAIFNLDATSKWRDWGILLCFYAFFSALVFVGMRFYSALKR</sequence>
<dbReference type="InterPro" id="IPR017871">
    <property type="entry name" value="ABC_transporter-like_CS"/>
</dbReference>
<dbReference type="PhylomeDB" id="A0A0D2UGP9"/>
<feature type="transmembrane region" description="Helical" evidence="10">
    <location>
        <begin position="1160"/>
        <end position="1179"/>
    </location>
</feature>
<evidence type="ECO:0000256" key="3">
    <source>
        <dbReference type="ARBA" id="ARBA00022448"/>
    </source>
</evidence>
<evidence type="ECO:0000256" key="8">
    <source>
        <dbReference type="ARBA" id="ARBA00023136"/>
    </source>
</evidence>
<dbReference type="SMART" id="SM00382">
    <property type="entry name" value="AAA"/>
    <property type="match status" value="2"/>
</dbReference>
<dbReference type="Proteomes" id="UP000008743">
    <property type="component" value="Unassembled WGS sequence"/>
</dbReference>
<feature type="transmembrane region" description="Helical" evidence="10">
    <location>
        <begin position="552"/>
        <end position="576"/>
    </location>
</feature>
<dbReference type="OrthoDB" id="66620at2759"/>
<evidence type="ECO:0000256" key="7">
    <source>
        <dbReference type="ARBA" id="ARBA00022989"/>
    </source>
</evidence>
<keyword evidence="7 10" id="KW-1133">Transmembrane helix</keyword>
<dbReference type="Pfam" id="PF01061">
    <property type="entry name" value="ABC2_membrane"/>
    <property type="match status" value="2"/>
</dbReference>
<organism evidence="12 13">
    <name type="scientific">Capsaspora owczarzaki (strain ATCC 30864)</name>
    <dbReference type="NCBI Taxonomy" id="595528"/>
    <lineage>
        <taxon>Eukaryota</taxon>
        <taxon>Filasterea</taxon>
        <taxon>Capsaspora</taxon>
    </lineage>
</organism>
<feature type="transmembrane region" description="Helical" evidence="10">
    <location>
        <begin position="1370"/>
        <end position="1391"/>
    </location>
</feature>
<feature type="transmembrane region" description="Helical" evidence="10">
    <location>
        <begin position="1268"/>
        <end position="1289"/>
    </location>
</feature>
<dbReference type="EMBL" id="KE346366">
    <property type="protein sequence ID" value="KJE94261.1"/>
    <property type="molecule type" value="Genomic_DNA"/>
</dbReference>
<dbReference type="PROSITE" id="PS50893">
    <property type="entry name" value="ABC_TRANSPORTER_2"/>
    <property type="match status" value="2"/>
</dbReference>
<dbReference type="STRING" id="595528.A0A0D2UGP9"/>
<keyword evidence="6" id="KW-0067">ATP-binding</keyword>
<keyword evidence="4 10" id="KW-0812">Transmembrane</keyword>
<evidence type="ECO:0000256" key="9">
    <source>
        <dbReference type="SAM" id="MobiDB-lite"/>
    </source>
</evidence>
<dbReference type="SUPFAM" id="SSF52540">
    <property type="entry name" value="P-loop containing nucleoside triphosphate hydrolases"/>
    <property type="match status" value="2"/>
</dbReference>
<protein>
    <submittedName>
        <fullName evidence="12">ABC transporter mdrA2</fullName>
    </submittedName>
</protein>
<feature type="compositionally biased region" description="Low complexity" evidence="9">
    <location>
        <begin position="33"/>
        <end position="42"/>
    </location>
</feature>
<dbReference type="InterPro" id="IPR003593">
    <property type="entry name" value="AAA+_ATPase"/>
</dbReference>
<feature type="region of interest" description="Disordered" evidence="9">
    <location>
        <begin position="1"/>
        <end position="42"/>
    </location>
</feature>
<dbReference type="InterPro" id="IPR013525">
    <property type="entry name" value="ABC2_TM"/>
</dbReference>